<keyword evidence="1" id="KW-0472">Membrane</keyword>
<feature type="transmembrane region" description="Helical" evidence="1">
    <location>
        <begin position="343"/>
        <end position="363"/>
    </location>
</feature>
<reference evidence="2 4" key="2">
    <citation type="journal article" date="2018" name="Plant J.">
        <title>The Physcomitrella patens chromosome-scale assembly reveals moss genome structure and evolution.</title>
        <authorList>
            <person name="Lang D."/>
            <person name="Ullrich K.K."/>
            <person name="Murat F."/>
            <person name="Fuchs J."/>
            <person name="Jenkins J."/>
            <person name="Haas F.B."/>
            <person name="Piednoel M."/>
            <person name="Gundlach H."/>
            <person name="Van Bel M."/>
            <person name="Meyberg R."/>
            <person name="Vives C."/>
            <person name="Morata J."/>
            <person name="Symeonidi A."/>
            <person name="Hiss M."/>
            <person name="Muchero W."/>
            <person name="Kamisugi Y."/>
            <person name="Saleh O."/>
            <person name="Blanc G."/>
            <person name="Decker E.L."/>
            <person name="van Gessel N."/>
            <person name="Grimwood J."/>
            <person name="Hayes R.D."/>
            <person name="Graham S.W."/>
            <person name="Gunter L.E."/>
            <person name="McDaniel S.F."/>
            <person name="Hoernstein S.N.W."/>
            <person name="Larsson A."/>
            <person name="Li F.W."/>
            <person name="Perroud P.F."/>
            <person name="Phillips J."/>
            <person name="Ranjan P."/>
            <person name="Rokshar D.S."/>
            <person name="Rothfels C.J."/>
            <person name="Schneider L."/>
            <person name="Shu S."/>
            <person name="Stevenson D.W."/>
            <person name="Thummler F."/>
            <person name="Tillich M."/>
            <person name="Villarreal Aguilar J.C."/>
            <person name="Widiez T."/>
            <person name="Wong G.K."/>
            <person name="Wymore A."/>
            <person name="Zhang Y."/>
            <person name="Zimmer A.D."/>
            <person name="Quatrano R.S."/>
            <person name="Mayer K.F.X."/>
            <person name="Goodstein D."/>
            <person name="Casacuberta J.M."/>
            <person name="Vandepoele K."/>
            <person name="Reski R."/>
            <person name="Cuming A.C."/>
            <person name="Tuskan G.A."/>
            <person name="Maumus F."/>
            <person name="Salse J."/>
            <person name="Schmutz J."/>
            <person name="Rensing S.A."/>
        </authorList>
    </citation>
    <scope>NUCLEOTIDE SEQUENCE [LARGE SCALE GENOMIC DNA]</scope>
    <source>
        <strain evidence="3 4">cv. Gransden 2004</strain>
    </source>
</reference>
<feature type="transmembrane region" description="Helical" evidence="1">
    <location>
        <begin position="312"/>
        <end position="331"/>
    </location>
</feature>
<keyword evidence="1" id="KW-1133">Transmembrane helix</keyword>
<keyword evidence="1" id="KW-0812">Transmembrane</keyword>
<evidence type="ECO:0000313" key="4">
    <source>
        <dbReference type="Proteomes" id="UP000006727"/>
    </source>
</evidence>
<dbReference type="EnsemblPlants" id="Pp3c1_21650V3.1">
    <property type="protein sequence ID" value="Pp3c1_21650V3.1"/>
    <property type="gene ID" value="Pp3c1_21650"/>
</dbReference>
<dbReference type="AlphaFoldDB" id="A0A2K1L919"/>
<dbReference type="InParanoid" id="A0A2K1L919"/>
<evidence type="ECO:0000313" key="2">
    <source>
        <dbReference type="EMBL" id="PNR62530.1"/>
    </source>
</evidence>
<dbReference type="PaxDb" id="3218-PP1S257_88V6.4"/>
<reference evidence="2 4" key="1">
    <citation type="journal article" date="2008" name="Science">
        <title>The Physcomitrella genome reveals evolutionary insights into the conquest of land by plants.</title>
        <authorList>
            <person name="Rensing S."/>
            <person name="Lang D."/>
            <person name="Zimmer A."/>
            <person name="Terry A."/>
            <person name="Salamov A."/>
            <person name="Shapiro H."/>
            <person name="Nishiyama T."/>
            <person name="Perroud P.-F."/>
            <person name="Lindquist E."/>
            <person name="Kamisugi Y."/>
            <person name="Tanahashi T."/>
            <person name="Sakakibara K."/>
            <person name="Fujita T."/>
            <person name="Oishi K."/>
            <person name="Shin-I T."/>
            <person name="Kuroki Y."/>
            <person name="Toyoda A."/>
            <person name="Suzuki Y."/>
            <person name="Hashimoto A."/>
            <person name="Yamaguchi K."/>
            <person name="Sugano A."/>
            <person name="Kohara Y."/>
            <person name="Fujiyama A."/>
            <person name="Anterola A."/>
            <person name="Aoki S."/>
            <person name="Ashton N."/>
            <person name="Barbazuk W.B."/>
            <person name="Barker E."/>
            <person name="Bennetzen J."/>
            <person name="Bezanilla M."/>
            <person name="Blankenship R."/>
            <person name="Cho S.H."/>
            <person name="Dutcher S."/>
            <person name="Estelle M."/>
            <person name="Fawcett J.A."/>
            <person name="Gundlach H."/>
            <person name="Hanada K."/>
            <person name="Heyl A."/>
            <person name="Hicks K.A."/>
            <person name="Hugh J."/>
            <person name="Lohr M."/>
            <person name="Mayer K."/>
            <person name="Melkozernov A."/>
            <person name="Murata T."/>
            <person name="Nelson D."/>
            <person name="Pils B."/>
            <person name="Prigge M."/>
            <person name="Reiss B."/>
            <person name="Renner T."/>
            <person name="Rombauts S."/>
            <person name="Rushton P."/>
            <person name="Sanderfoot A."/>
            <person name="Schween G."/>
            <person name="Shiu S.-H."/>
            <person name="Stueber K."/>
            <person name="Theodoulou F.L."/>
            <person name="Tu H."/>
            <person name="Van de Peer Y."/>
            <person name="Verrier P.J."/>
            <person name="Waters E."/>
            <person name="Wood A."/>
            <person name="Yang L."/>
            <person name="Cove D."/>
            <person name="Cuming A."/>
            <person name="Hasebe M."/>
            <person name="Lucas S."/>
            <person name="Mishler D.B."/>
            <person name="Reski R."/>
            <person name="Grigoriev I."/>
            <person name="Quatrano R.S."/>
            <person name="Boore J.L."/>
        </authorList>
    </citation>
    <scope>NUCLEOTIDE SEQUENCE [LARGE SCALE GENOMIC DNA]</scope>
    <source>
        <strain evidence="3 4">cv. Gransden 2004</strain>
    </source>
</reference>
<name>A0A2K1L919_PHYPA</name>
<dbReference type="EnsemblPlants" id="Pp3c1_21650V3.2">
    <property type="protein sequence ID" value="Pp3c1_21650V3.2"/>
    <property type="gene ID" value="Pp3c1_21650"/>
</dbReference>
<gene>
    <name evidence="2" type="ORF">PHYPA_000954</name>
</gene>
<dbReference type="Gramene" id="Pp3c1_21650V3.1">
    <property type="protein sequence ID" value="Pp3c1_21650V3.1"/>
    <property type="gene ID" value="Pp3c1_21650"/>
</dbReference>
<dbReference type="EMBL" id="ABEU02000001">
    <property type="protein sequence ID" value="PNR62530.1"/>
    <property type="molecule type" value="Genomic_DNA"/>
</dbReference>
<evidence type="ECO:0000313" key="3">
    <source>
        <dbReference type="EnsemblPlants" id="Pp3c1_21650V3.1"/>
    </source>
</evidence>
<protein>
    <submittedName>
        <fullName evidence="2 3">Uncharacterized protein</fullName>
    </submittedName>
</protein>
<dbReference type="Proteomes" id="UP000006727">
    <property type="component" value="Chromosome 1"/>
</dbReference>
<keyword evidence="4" id="KW-1185">Reference proteome</keyword>
<dbReference type="Gramene" id="Pp3c1_21650V3.2">
    <property type="protein sequence ID" value="Pp3c1_21650V3.2"/>
    <property type="gene ID" value="Pp3c1_21650"/>
</dbReference>
<sequence length="368" mass="40681">MGTLAAINEAISCHHLIHSITKAEGPSTSSNNLFQRTGLLAFPRQRKSTSRCRSHRKRNVWQSSATSIHGLSELPTSIDVEGLVAEAPALLALSSDLDWQQSVAELRENALDMLSARGEAEIALERLGDDMSAWLHDKMFESILQPPLPKGVQKLLEFNELSIRISVEELRWQAALQATEELAQGVEGSFDWESEVAELRQCVAKQEHADLEHKLWNSWQTARESMDRDAELLQNDALKSESQDDSYLTLLSETGIDKSLEHANSSHGALEKSVSWWTLGVAMVGWYGSQAMDSIAAEESVSSAASEVAPGWVAPSVLAFPVVSYFLFTLYRNKVNPYAKLTDWVFGLVAMGIIGNIVLIKTVGVRLY</sequence>
<proteinExistence type="predicted"/>
<accession>A0A2K1L919</accession>
<organism evidence="2">
    <name type="scientific">Physcomitrium patens</name>
    <name type="common">Spreading-leaved earth moss</name>
    <name type="synonym">Physcomitrella patens</name>
    <dbReference type="NCBI Taxonomy" id="3218"/>
    <lineage>
        <taxon>Eukaryota</taxon>
        <taxon>Viridiplantae</taxon>
        <taxon>Streptophyta</taxon>
        <taxon>Embryophyta</taxon>
        <taxon>Bryophyta</taxon>
        <taxon>Bryophytina</taxon>
        <taxon>Bryopsida</taxon>
        <taxon>Funariidae</taxon>
        <taxon>Funariales</taxon>
        <taxon>Funariaceae</taxon>
        <taxon>Physcomitrium</taxon>
    </lineage>
</organism>
<evidence type="ECO:0000256" key="1">
    <source>
        <dbReference type="SAM" id="Phobius"/>
    </source>
</evidence>
<reference evidence="3" key="3">
    <citation type="submission" date="2020-12" db="UniProtKB">
        <authorList>
            <consortium name="EnsemblPlants"/>
        </authorList>
    </citation>
    <scope>IDENTIFICATION</scope>
</reference>